<dbReference type="InterPro" id="IPR014922">
    <property type="entry name" value="YdhG-like"/>
</dbReference>
<keyword evidence="3" id="KW-1185">Reference proteome</keyword>
<reference evidence="2 3" key="1">
    <citation type="submission" date="2017-08" db="EMBL/GenBank/DDBJ databases">
        <title>Aliifodinibius alkalisoli sp. nov., isolated from saline alkaline soil.</title>
        <authorList>
            <person name="Liu D."/>
            <person name="Zhang G."/>
        </authorList>
    </citation>
    <scope>NUCLEOTIDE SEQUENCE [LARGE SCALE GENOMIC DNA]</scope>
    <source>
        <strain evidence="2 3">WN023</strain>
    </source>
</reference>
<dbReference type="AlphaFoldDB" id="A0A2A2GD35"/>
<comment type="caution">
    <text evidence="2">The sequence shown here is derived from an EMBL/GenBank/DDBJ whole genome shotgun (WGS) entry which is preliminary data.</text>
</comment>
<dbReference type="Proteomes" id="UP000218831">
    <property type="component" value="Unassembled WGS sequence"/>
</dbReference>
<evidence type="ECO:0000259" key="1">
    <source>
        <dbReference type="Pfam" id="PF08818"/>
    </source>
</evidence>
<dbReference type="OrthoDB" id="328972at2"/>
<evidence type="ECO:0000313" key="2">
    <source>
        <dbReference type="EMBL" id="PAU94789.1"/>
    </source>
</evidence>
<name>A0A2A2GD35_9BACT</name>
<accession>A0A2A2GD35</accession>
<sequence length="133" mass="15374">MKCKVQQKFSSYPDQIKPRMENLRDLIYEVAKNTEGVGKLEETLKWGEPAYLTSQTKSGTTIRIDWKPKNPDQIGMYVSCNTTLVSTFRTMFGDDLKFEGNRAIYFPVDKPLPKKQVMICIQMALRYHLDKGT</sequence>
<dbReference type="Pfam" id="PF08818">
    <property type="entry name" value="DUF1801"/>
    <property type="match status" value="1"/>
</dbReference>
<dbReference type="SUPFAM" id="SSF159888">
    <property type="entry name" value="YdhG-like"/>
    <property type="match status" value="1"/>
</dbReference>
<proteinExistence type="predicted"/>
<dbReference type="EMBL" id="NSKE01000003">
    <property type="protein sequence ID" value="PAU94789.1"/>
    <property type="molecule type" value="Genomic_DNA"/>
</dbReference>
<evidence type="ECO:0000313" key="3">
    <source>
        <dbReference type="Proteomes" id="UP000218831"/>
    </source>
</evidence>
<organism evidence="2 3">
    <name type="scientific">Fodinibius salipaludis</name>
    <dbReference type="NCBI Taxonomy" id="2032627"/>
    <lineage>
        <taxon>Bacteria</taxon>
        <taxon>Pseudomonadati</taxon>
        <taxon>Balneolota</taxon>
        <taxon>Balneolia</taxon>
        <taxon>Balneolales</taxon>
        <taxon>Balneolaceae</taxon>
        <taxon>Fodinibius</taxon>
    </lineage>
</organism>
<feature type="domain" description="YdhG-like" evidence="1">
    <location>
        <begin position="18"/>
        <end position="124"/>
    </location>
</feature>
<gene>
    <name evidence="2" type="ORF">CK503_04755</name>
</gene>
<dbReference type="Gene3D" id="3.90.1150.200">
    <property type="match status" value="1"/>
</dbReference>
<protein>
    <recommendedName>
        <fullName evidence="1">YdhG-like domain-containing protein</fullName>
    </recommendedName>
</protein>